<accession>A0ACD3SPP4</accession>
<proteinExistence type="predicted"/>
<name>A0ACD3SPP4_9BURK</name>
<sequence>MPEPVSVLPHRTACPLGAADVSVSALPPDRLRNTVGTLASHPDVRGSAALQTLLRLGFWSILPNWFCDQSHQLIECANASGDVACAIALARHLVLRRTALQSIEEQVACLHELHELHYAATVQGAAQPIAPSVSTYENACIAVCLRFLSQTYDPFRWRHRAPASLGAQEKAFDAAVFRFCQATPVPRAASPDSLPDNRPASTLRRGVGLAPARILILAALQQYFGGPFEPQPINQRASLTATLAAGLPLVVIGSTGPIDGDNTRHAWVCEAWQEKDGCADILDPASASIGRQPLGRFLDRLSADSVGFAWMPA</sequence>
<dbReference type="Proteomes" id="UP000004277">
    <property type="component" value="Unassembled WGS sequence"/>
</dbReference>
<protein>
    <submittedName>
        <fullName evidence="1">Uncharacterized protein</fullName>
    </submittedName>
</protein>
<gene>
    <name evidence="1" type="ORF">MW7_005130</name>
</gene>
<reference evidence="1" key="1">
    <citation type="submission" date="2019-05" db="EMBL/GenBank/DDBJ databases">
        <title>Revised genome assembly of Burkholderiaceae (previously Ralstonia) sp. PBA.</title>
        <authorList>
            <person name="Gan H.M."/>
        </authorList>
    </citation>
    <scope>NUCLEOTIDE SEQUENCE</scope>
    <source>
        <strain evidence="1">PBA</strain>
    </source>
</reference>
<evidence type="ECO:0000313" key="1">
    <source>
        <dbReference type="EMBL" id="TMS58144.1"/>
    </source>
</evidence>
<evidence type="ECO:0000313" key="2">
    <source>
        <dbReference type="Proteomes" id="UP000004277"/>
    </source>
</evidence>
<organism evidence="1 2">
    <name type="scientific">Imbroritus primus</name>
    <dbReference type="NCBI Taxonomy" id="3058603"/>
    <lineage>
        <taxon>Bacteria</taxon>
        <taxon>Pseudomonadati</taxon>
        <taxon>Pseudomonadota</taxon>
        <taxon>Betaproteobacteria</taxon>
        <taxon>Burkholderiales</taxon>
        <taxon>Burkholderiaceae</taxon>
        <taxon>Imbroritus</taxon>
    </lineage>
</organism>
<dbReference type="EMBL" id="AKCV02000015">
    <property type="protein sequence ID" value="TMS58144.1"/>
    <property type="molecule type" value="Genomic_DNA"/>
</dbReference>
<comment type="caution">
    <text evidence="1">The sequence shown here is derived from an EMBL/GenBank/DDBJ whole genome shotgun (WGS) entry which is preliminary data.</text>
</comment>
<keyword evidence="2" id="KW-1185">Reference proteome</keyword>